<feature type="region of interest" description="Disordered" evidence="1">
    <location>
        <begin position="11"/>
        <end position="32"/>
    </location>
</feature>
<dbReference type="OrthoDB" id="75250at2759"/>
<organism evidence="2 3">
    <name type="scientific">Chionoecetes opilio</name>
    <name type="common">Atlantic snow crab</name>
    <name type="synonym">Cancer opilio</name>
    <dbReference type="NCBI Taxonomy" id="41210"/>
    <lineage>
        <taxon>Eukaryota</taxon>
        <taxon>Metazoa</taxon>
        <taxon>Ecdysozoa</taxon>
        <taxon>Arthropoda</taxon>
        <taxon>Crustacea</taxon>
        <taxon>Multicrustacea</taxon>
        <taxon>Malacostraca</taxon>
        <taxon>Eumalacostraca</taxon>
        <taxon>Eucarida</taxon>
        <taxon>Decapoda</taxon>
        <taxon>Pleocyemata</taxon>
        <taxon>Brachyura</taxon>
        <taxon>Eubrachyura</taxon>
        <taxon>Majoidea</taxon>
        <taxon>Majidae</taxon>
        <taxon>Chionoecetes</taxon>
    </lineage>
</organism>
<feature type="region of interest" description="Disordered" evidence="1">
    <location>
        <begin position="73"/>
        <end position="98"/>
    </location>
</feature>
<dbReference type="AlphaFoldDB" id="A0A8J4YAN9"/>
<evidence type="ECO:0000313" key="2">
    <source>
        <dbReference type="EMBL" id="KAG0723777.1"/>
    </source>
</evidence>
<proteinExistence type="predicted"/>
<dbReference type="GO" id="GO:0005085">
    <property type="term" value="F:guanyl-nucleotide exchange factor activity"/>
    <property type="evidence" value="ECO:0007669"/>
    <property type="project" value="UniProtKB-ARBA"/>
</dbReference>
<comment type="caution">
    <text evidence="2">The sequence shown here is derived from an EMBL/GenBank/DDBJ whole genome shotgun (WGS) entry which is preliminary data.</text>
</comment>
<feature type="region of interest" description="Disordered" evidence="1">
    <location>
        <begin position="380"/>
        <end position="401"/>
    </location>
</feature>
<keyword evidence="3" id="KW-1185">Reference proteome</keyword>
<name>A0A8J4YAN9_CHIOP</name>
<evidence type="ECO:0000313" key="3">
    <source>
        <dbReference type="Proteomes" id="UP000770661"/>
    </source>
</evidence>
<dbReference type="Proteomes" id="UP000770661">
    <property type="component" value="Unassembled WGS sequence"/>
</dbReference>
<protein>
    <submittedName>
        <fullName evidence="2">C-myc promoter-binding protein</fullName>
    </submittedName>
</protein>
<dbReference type="PANTHER" id="PTHR12296">
    <property type="entry name" value="DENN DOMAIN-CONTAINING PROTEIN 4"/>
    <property type="match status" value="1"/>
</dbReference>
<sequence length="401" mass="44658">MGVLEVWGAMGGLRAHPPTPPPTRTSSPPWVGTRGGPSVWGVANVLCTFCDKATVPLLTITIYTCLHLPKPEKDSTSSTGGSHGCRKHSDPFPSSGQSDLIPCKNDPLTSAATSKSDPPSVTSRIQIQGVRCEPITVPYLSPLVLRKELETVLLHEGDACLTHPTFADHHPILYWNLLWYFSRLRVPSHLPGLCLEVGCVKQAAPAHPSWQGADWQNIYISCLWDNVKYHDELGHPMYVQWQRTHTPSPLMTALVRDRTKIPKSVMQSVLTALHIDDLTSALRLLMAEVRKRPAALRRSRFPTYRDLLFLAAACIPPHHLNLTAFDREYRRAYERGDQPYSRVLQGCDAPPPIAAVFCRRYFSPLSLLLGQPMRGLRVTPRPSDVISGQPMRGLRVTSRPQ</sequence>
<dbReference type="EMBL" id="JACEEZ010007740">
    <property type="protein sequence ID" value="KAG0723777.1"/>
    <property type="molecule type" value="Genomic_DNA"/>
</dbReference>
<dbReference type="PANTHER" id="PTHR12296:SF30">
    <property type="entry name" value="DENN DOMAIN-CONTAINING PROTEIN CRAG"/>
    <property type="match status" value="1"/>
</dbReference>
<gene>
    <name evidence="2" type="primary">DENND4A</name>
    <name evidence="2" type="ORF">GWK47_041968</name>
</gene>
<dbReference type="InterPro" id="IPR051696">
    <property type="entry name" value="DENN_Domain_GEFs"/>
</dbReference>
<evidence type="ECO:0000256" key="1">
    <source>
        <dbReference type="SAM" id="MobiDB-lite"/>
    </source>
</evidence>
<dbReference type="GO" id="GO:0031410">
    <property type="term" value="C:cytoplasmic vesicle"/>
    <property type="evidence" value="ECO:0007669"/>
    <property type="project" value="TreeGrafter"/>
</dbReference>
<dbReference type="GO" id="GO:0032483">
    <property type="term" value="P:regulation of Rab protein signal transduction"/>
    <property type="evidence" value="ECO:0007669"/>
    <property type="project" value="TreeGrafter"/>
</dbReference>
<reference evidence="2" key="1">
    <citation type="submission" date="2020-07" db="EMBL/GenBank/DDBJ databases">
        <title>The High-quality genome of the commercially important snow crab, Chionoecetes opilio.</title>
        <authorList>
            <person name="Jeong J.-H."/>
            <person name="Ryu S."/>
        </authorList>
    </citation>
    <scope>NUCLEOTIDE SEQUENCE</scope>
    <source>
        <strain evidence="2">MADBK_172401_WGS</strain>
        <tissue evidence="2">Digestive gland</tissue>
    </source>
</reference>
<accession>A0A8J4YAN9</accession>